<dbReference type="NCBIfam" id="NF003818">
    <property type="entry name" value="PRK05409.1"/>
    <property type="match status" value="1"/>
</dbReference>
<reference evidence="1 2" key="1">
    <citation type="submission" date="2020-08" db="EMBL/GenBank/DDBJ databases">
        <title>Genomic Encyclopedia of Type Strains, Phase IV (KMG-IV): sequencing the most valuable type-strain genomes for metagenomic binning, comparative biology and taxonomic classification.</title>
        <authorList>
            <person name="Goeker M."/>
        </authorList>
    </citation>
    <scope>NUCLEOTIDE SEQUENCE [LARGE SCALE GENOMIC DNA]</scope>
    <source>
        <strain evidence="1 2">DSM 103733</strain>
    </source>
</reference>
<dbReference type="InterPro" id="IPR036237">
    <property type="entry name" value="Xyl_isomerase-like_sf"/>
</dbReference>
<name>A0A841JP25_9BACT</name>
<gene>
    <name evidence="1" type="ORF">HNQ77_000977</name>
</gene>
<evidence type="ECO:0000313" key="2">
    <source>
        <dbReference type="Proteomes" id="UP000538666"/>
    </source>
</evidence>
<dbReference type="PANTHER" id="PTHR42194:SF1">
    <property type="entry name" value="UPF0276 PROTEIN HI_1600"/>
    <property type="match status" value="1"/>
</dbReference>
<sequence>MGIGLRTPHSERFLDPQAPPAIPWLEVLAENYFDRGGIRHQMLCRIAERYPISVHGVALSLGSSEGIVPEHLERLALLVEDVEPRMVSEHLAWSRSGDIYYNDLLPLPLTEETLDIVSTNVDRTQNRLGRTILVENPSGYLAFEQSTMSEAAFLTRLTERTGCGLLLDVNNLFISGANLGVDVGEWLAVVPPEVIGEIHLAGHEEGGTPDHPLLIDTHGAPVTAEVWHLYAAVLQRIGPRPTMIEWDSDVPSLDVLLDEAARAQKIMDRIVESDAPSHAL</sequence>
<proteinExistence type="predicted"/>
<organism evidence="1 2">
    <name type="scientific">Silvibacterium bohemicum</name>
    <dbReference type="NCBI Taxonomy" id="1577686"/>
    <lineage>
        <taxon>Bacteria</taxon>
        <taxon>Pseudomonadati</taxon>
        <taxon>Acidobacteriota</taxon>
        <taxon>Terriglobia</taxon>
        <taxon>Terriglobales</taxon>
        <taxon>Acidobacteriaceae</taxon>
        <taxon>Silvibacterium</taxon>
    </lineage>
</organism>
<dbReference type="SUPFAM" id="SSF51658">
    <property type="entry name" value="Xylose isomerase-like"/>
    <property type="match status" value="1"/>
</dbReference>
<dbReference type="RefSeq" id="WP_050061977.1">
    <property type="nucleotide sequence ID" value="NZ_JACHEK010000002.1"/>
</dbReference>
<keyword evidence="2" id="KW-1185">Reference proteome</keyword>
<dbReference type="EMBL" id="JACHEK010000002">
    <property type="protein sequence ID" value="MBB6143033.1"/>
    <property type="molecule type" value="Genomic_DNA"/>
</dbReference>
<accession>A0A841JP25</accession>
<protein>
    <submittedName>
        <fullName evidence="1">Uncharacterized protein</fullName>
    </submittedName>
</protein>
<dbReference type="AlphaFoldDB" id="A0A841JP25"/>
<evidence type="ECO:0000313" key="1">
    <source>
        <dbReference type="EMBL" id="MBB6143033.1"/>
    </source>
</evidence>
<dbReference type="InterPro" id="IPR007801">
    <property type="entry name" value="MbnB/TglH/ChrH"/>
</dbReference>
<dbReference type="Gene3D" id="3.20.20.150">
    <property type="entry name" value="Divalent-metal-dependent TIM barrel enzymes"/>
    <property type="match status" value="1"/>
</dbReference>
<comment type="caution">
    <text evidence="1">The sequence shown here is derived from an EMBL/GenBank/DDBJ whole genome shotgun (WGS) entry which is preliminary data.</text>
</comment>
<dbReference type="PANTHER" id="PTHR42194">
    <property type="entry name" value="UPF0276 PROTEIN HI_1600"/>
    <property type="match status" value="1"/>
</dbReference>
<dbReference type="Pfam" id="PF05114">
    <property type="entry name" value="MbnB_TglH_ChrH"/>
    <property type="match status" value="1"/>
</dbReference>
<dbReference type="Proteomes" id="UP000538666">
    <property type="component" value="Unassembled WGS sequence"/>
</dbReference>